<evidence type="ECO:0000313" key="2">
    <source>
        <dbReference type="EMBL" id="AOO66661.1"/>
    </source>
</evidence>
<reference evidence="3" key="1">
    <citation type="submission" date="2016-08" db="EMBL/GenBank/DDBJ databases">
        <title>Complete genome sequence of the organohalide-respiring Epsilonproteobacterium Sulfurospirillum halorespirans.</title>
        <authorList>
            <person name="Goris T."/>
            <person name="Zimmermann J."/>
            <person name="Schenz B."/>
            <person name="Lemos M."/>
            <person name="Hackermueller J."/>
            <person name="Diekert G."/>
        </authorList>
    </citation>
    <scope>NUCLEOTIDE SEQUENCE [LARGE SCALE GENOMIC DNA]</scope>
    <source>
        <strain>DSM 13726</strain>
        <strain evidence="3">PCE-M2</strain>
    </source>
</reference>
<keyword evidence="2" id="KW-0808">Transferase</keyword>
<evidence type="ECO:0000256" key="1">
    <source>
        <dbReference type="NCBIfam" id="TIGR03584"/>
    </source>
</evidence>
<keyword evidence="3" id="KW-1185">Reference proteome</keyword>
<dbReference type="AlphaFoldDB" id="A0A1D7TNT6"/>
<dbReference type="InterPro" id="IPR020039">
    <property type="entry name" value="PseF"/>
</dbReference>
<dbReference type="InterPro" id="IPR029044">
    <property type="entry name" value="Nucleotide-diphossugar_trans"/>
</dbReference>
<dbReference type="SUPFAM" id="SSF53448">
    <property type="entry name" value="Nucleotide-diphospho-sugar transferases"/>
    <property type="match status" value="1"/>
</dbReference>
<dbReference type="Proteomes" id="UP000094609">
    <property type="component" value="Chromosome"/>
</dbReference>
<dbReference type="PATRIC" id="fig|1193502.14.peg.2944"/>
<keyword evidence="2" id="KW-0548">Nucleotidyltransferase</keyword>
<dbReference type="EMBL" id="CP017111">
    <property type="protein sequence ID" value="AOO66661.1"/>
    <property type="molecule type" value="Genomic_DNA"/>
</dbReference>
<dbReference type="GO" id="GO:0008781">
    <property type="term" value="F:N-acylneuraminate cytidylyltransferase activity"/>
    <property type="evidence" value="ECO:0007669"/>
    <property type="project" value="TreeGrafter"/>
</dbReference>
<dbReference type="EC" id="2.7.7.81" evidence="1"/>
<dbReference type="Pfam" id="PF02348">
    <property type="entry name" value="CTP_transf_3"/>
    <property type="match status" value="1"/>
</dbReference>
<dbReference type="Gene3D" id="3.90.550.10">
    <property type="entry name" value="Spore Coat Polysaccharide Biosynthesis Protein SpsA, Chain A"/>
    <property type="match status" value="1"/>
</dbReference>
<accession>A0A1D7TNT6</accession>
<gene>
    <name evidence="2" type="ORF">SHALO_2909</name>
</gene>
<protein>
    <recommendedName>
        <fullName evidence="1">Pseudaminic acid cytidylyltransferase</fullName>
        <ecNumber evidence="1">2.7.7.81</ecNumber>
    </recommendedName>
</protein>
<dbReference type="STRING" id="1193502.SHALO_2909"/>
<proteinExistence type="predicted"/>
<sequence>MNIAIIPARGGSKRIPRKNIKDFCGKPLIAYSIEAALQSGLFDKIIVSTDDEEIATVAKQYGAEVPFLRPRELSDDFTGTIPVIKHAIEATCKDQTLLKAVCCIYATAPFVQPYYIQEAYAKLKSTQSAYAFSATTYAFPIQRAIKLTHDHVEMFDSKHFSTRSQDLEEAYHDAGQFYWGTPEAWMEEKIIFAPHSTAVLLPRHLVQDIDTGEDWVQAELMYKALHENTLQS</sequence>
<dbReference type="InterPro" id="IPR050793">
    <property type="entry name" value="CMP-NeuNAc_synthase"/>
</dbReference>
<dbReference type="NCBIfam" id="TIGR03584">
    <property type="entry name" value="PseF"/>
    <property type="match status" value="1"/>
</dbReference>
<organism evidence="2 3">
    <name type="scientific">Sulfurospirillum halorespirans DSM 13726</name>
    <dbReference type="NCBI Taxonomy" id="1193502"/>
    <lineage>
        <taxon>Bacteria</taxon>
        <taxon>Pseudomonadati</taxon>
        <taxon>Campylobacterota</taxon>
        <taxon>Epsilonproteobacteria</taxon>
        <taxon>Campylobacterales</taxon>
        <taxon>Sulfurospirillaceae</taxon>
        <taxon>Sulfurospirillum</taxon>
    </lineage>
</organism>
<name>A0A1D7TNT6_9BACT</name>
<dbReference type="CDD" id="cd02513">
    <property type="entry name" value="CMP-NeuAc_Synthase"/>
    <property type="match status" value="1"/>
</dbReference>
<dbReference type="PANTHER" id="PTHR21485:SF6">
    <property type="entry name" value="N-ACYLNEURAMINATE CYTIDYLYLTRANSFERASE-RELATED"/>
    <property type="match status" value="1"/>
</dbReference>
<evidence type="ECO:0000313" key="3">
    <source>
        <dbReference type="Proteomes" id="UP000094609"/>
    </source>
</evidence>
<dbReference type="PANTHER" id="PTHR21485">
    <property type="entry name" value="HAD SUPERFAMILY MEMBERS CMAS AND KDSC"/>
    <property type="match status" value="1"/>
</dbReference>
<dbReference type="KEGG" id="shal:SHALO_2909"/>
<dbReference type="InterPro" id="IPR003329">
    <property type="entry name" value="Cytidylyl_trans"/>
</dbReference>